<keyword evidence="1" id="KW-0472">Membrane</keyword>
<organism evidence="2 3">
    <name type="scientific">Pandoravirus kuranda</name>
    <dbReference type="NCBI Taxonomy" id="3019033"/>
    <lineage>
        <taxon>Viruses</taxon>
        <taxon>Pandoravirus</taxon>
    </lineage>
</organism>
<dbReference type="Proteomes" id="UP001185135">
    <property type="component" value="Segment"/>
</dbReference>
<sequence length="307" mass="34680">MGDNDKKRGAPTRACRRLCPRARASLFADCVYDAAERAAVDMNVSRHALKIEIVLDTALSSCETAAKAYYDQSFIRVRHGPAPTVGVPSVDALLYYEMGHLVDRTGHRLLAALRVLVDVAAVALAMVIWTSSVFLCDAALSTLDIGIAPTRTNARIAFVAVTGWWACVCWFMMQWYPEREIWRRLDMRVSHRMEITANRLAVDALLTRRGDDGIKAVASMLINLRRCADRGRKITRGHPPARVELHALLDHLQTAHRIQAVFGWTDKRTGKRTLSLYRDDRSFCDAVFTTARTTRRYRRRARHSDAL</sequence>
<reference evidence="2" key="1">
    <citation type="submission" date="2022-06" db="EMBL/GenBank/DDBJ databases">
        <authorList>
            <person name="Legendre M."/>
            <person name="Claverie J.-M."/>
            <person name="Alempic J.-M."/>
            <person name="Abergel C."/>
        </authorList>
    </citation>
    <scope>NUCLEOTIDE SEQUENCE</scope>
    <source>
        <strain evidence="2">Kuranda</strain>
    </source>
</reference>
<evidence type="ECO:0000256" key="1">
    <source>
        <dbReference type="SAM" id="Phobius"/>
    </source>
</evidence>
<accession>A0AA95J7L3</accession>
<dbReference type="EMBL" id="ON887157">
    <property type="protein sequence ID" value="WBR14506.1"/>
    <property type="molecule type" value="Genomic_DNA"/>
</dbReference>
<name>A0AA95J7L3_9VIRU</name>
<keyword evidence="1" id="KW-1133">Transmembrane helix</keyword>
<protein>
    <submittedName>
        <fullName evidence="2">Uncharacterized protein</fullName>
    </submittedName>
</protein>
<feature type="transmembrane region" description="Helical" evidence="1">
    <location>
        <begin position="155"/>
        <end position="176"/>
    </location>
</feature>
<proteinExistence type="predicted"/>
<gene>
    <name evidence="2" type="ORF">pkur_cds_331</name>
</gene>
<keyword evidence="1" id="KW-0812">Transmembrane</keyword>
<evidence type="ECO:0000313" key="2">
    <source>
        <dbReference type="EMBL" id="WBR14506.1"/>
    </source>
</evidence>
<evidence type="ECO:0000313" key="3">
    <source>
        <dbReference type="Proteomes" id="UP001185135"/>
    </source>
</evidence>
<feature type="transmembrane region" description="Helical" evidence="1">
    <location>
        <begin position="115"/>
        <end position="135"/>
    </location>
</feature>